<comment type="caution">
    <text evidence="2">The sequence shown here is derived from an EMBL/GenBank/DDBJ whole genome shotgun (WGS) entry which is preliminary data.</text>
</comment>
<reference evidence="3 5" key="2">
    <citation type="submission" date="2019-06" db="EMBL/GenBank/DDBJ databases">
        <title>Draft genome sequences of 15 bacterial species constituting the stable defined intestinal microbiota of the GM15 gnotobiotic mouse model.</title>
        <authorList>
            <person name="Elie C."/>
            <person name="Mathieu A."/>
            <person name="Saliou A."/>
            <person name="Darnaud M."/>
            <person name="Leulier F."/>
            <person name="Tamellini A."/>
        </authorList>
    </citation>
    <scope>NUCLEOTIDE SEQUENCE [LARGE SCALE GENOMIC DNA]</scope>
    <source>
        <strain evidence="3 5">JM4-15</strain>
    </source>
</reference>
<evidence type="ECO:0000313" key="4">
    <source>
        <dbReference type="Proteomes" id="UP000446348"/>
    </source>
</evidence>
<dbReference type="Proteomes" id="UP000462501">
    <property type="component" value="Unassembled WGS sequence"/>
</dbReference>
<dbReference type="Pfam" id="PF00899">
    <property type="entry name" value="ThiF"/>
    <property type="match status" value="1"/>
</dbReference>
<evidence type="ECO:0000259" key="1">
    <source>
        <dbReference type="Pfam" id="PF00899"/>
    </source>
</evidence>
<dbReference type="InterPro" id="IPR045886">
    <property type="entry name" value="ThiF/MoeB/HesA"/>
</dbReference>
<organism evidence="2 4">
    <name type="scientific">Anaerotruncus colihominis</name>
    <dbReference type="NCBI Taxonomy" id="169435"/>
    <lineage>
        <taxon>Bacteria</taxon>
        <taxon>Bacillati</taxon>
        <taxon>Bacillota</taxon>
        <taxon>Clostridia</taxon>
        <taxon>Eubacteriales</taxon>
        <taxon>Oscillospiraceae</taxon>
        <taxon>Anaerotruncus</taxon>
    </lineage>
</organism>
<dbReference type="InterPro" id="IPR035985">
    <property type="entry name" value="Ubiquitin-activating_enz"/>
</dbReference>
<protein>
    <submittedName>
        <fullName evidence="2">HesA/MoeB/ThiF family protein</fullName>
    </submittedName>
</protein>
<name>A0A845RI10_9FIRM</name>
<dbReference type="EMBL" id="VIQT01000010">
    <property type="protein sequence ID" value="NDO39437.1"/>
    <property type="molecule type" value="Genomic_DNA"/>
</dbReference>
<dbReference type="AlphaFoldDB" id="A0A845RI10"/>
<dbReference type="GO" id="GO:0061503">
    <property type="term" value="F:tRNA threonylcarbamoyladenosine dehydratase"/>
    <property type="evidence" value="ECO:0007669"/>
    <property type="project" value="TreeGrafter"/>
</dbReference>
<dbReference type="Gene3D" id="3.40.50.720">
    <property type="entry name" value="NAD(P)-binding Rossmann-like Domain"/>
    <property type="match status" value="1"/>
</dbReference>
<feature type="domain" description="THIF-type NAD/FAD binding fold" evidence="1">
    <location>
        <begin position="14"/>
        <end position="223"/>
    </location>
</feature>
<reference evidence="2 4" key="1">
    <citation type="submission" date="2018-08" db="EMBL/GenBank/DDBJ databases">
        <title>Murine metabolic-syndrome-specific gut microbial biobank.</title>
        <authorList>
            <person name="Liu C."/>
        </authorList>
    </citation>
    <scope>NUCLEOTIDE SEQUENCE [LARGE SCALE GENOMIC DNA]</scope>
    <source>
        <strain evidence="2 4">X69</strain>
    </source>
</reference>
<dbReference type="RefSeq" id="WP_160210417.1">
    <property type="nucleotide sequence ID" value="NZ_JANJZM010000001.1"/>
</dbReference>
<dbReference type="OrthoDB" id="9804286at2"/>
<evidence type="ECO:0000313" key="2">
    <source>
        <dbReference type="EMBL" id="NBI79686.1"/>
    </source>
</evidence>
<proteinExistence type="predicted"/>
<gene>
    <name evidence="2" type="ORF">D3Z39_12565</name>
    <name evidence="3" type="ORF">FMM72_09230</name>
</gene>
<dbReference type="GO" id="GO:0061504">
    <property type="term" value="P:cyclic threonylcarbamoyladenosine biosynthetic process"/>
    <property type="evidence" value="ECO:0007669"/>
    <property type="project" value="TreeGrafter"/>
</dbReference>
<sequence>MDVRYEKNLGPLALEEIALLWRKRVCVVGCGGLGGFCIEELARLGIGALTVVDGDRFQESNLNRQIGCAERTLGQFKASWAAGRVTEINKSVQARAWNVFLTEENAGELLAGHDLILDALDRPEPRVLLEREAGRLGIPLVHGAVGGWGGQVTSVFPGDRVLELLYDGLKEPAPQSGVVVMAVAAVASLQTGEAAQVLLGRPGLRGILLRMNLSRLSFEKIRLFRE</sequence>
<dbReference type="PANTHER" id="PTHR43267:SF1">
    <property type="entry name" value="TRNA THREONYLCARBAMOYLADENOSINE DEHYDRATASE"/>
    <property type="match status" value="1"/>
</dbReference>
<dbReference type="InterPro" id="IPR000594">
    <property type="entry name" value="ThiF_NAD_FAD-bd"/>
</dbReference>
<dbReference type="EMBL" id="QXWZ01000023">
    <property type="protein sequence ID" value="NBI79686.1"/>
    <property type="molecule type" value="Genomic_DNA"/>
</dbReference>
<dbReference type="Proteomes" id="UP000446348">
    <property type="component" value="Unassembled WGS sequence"/>
</dbReference>
<dbReference type="SUPFAM" id="SSF69572">
    <property type="entry name" value="Activating enzymes of the ubiquitin-like proteins"/>
    <property type="match status" value="1"/>
</dbReference>
<dbReference type="PANTHER" id="PTHR43267">
    <property type="entry name" value="TRNA THREONYLCARBAMOYLADENOSINE DEHYDRATASE"/>
    <property type="match status" value="1"/>
</dbReference>
<evidence type="ECO:0000313" key="5">
    <source>
        <dbReference type="Proteomes" id="UP000462501"/>
    </source>
</evidence>
<evidence type="ECO:0000313" key="3">
    <source>
        <dbReference type="EMBL" id="NDO39437.1"/>
    </source>
</evidence>
<accession>A0A845RI10</accession>
<dbReference type="GO" id="GO:0008641">
    <property type="term" value="F:ubiquitin-like modifier activating enzyme activity"/>
    <property type="evidence" value="ECO:0007669"/>
    <property type="project" value="InterPro"/>
</dbReference>